<dbReference type="AlphaFoldDB" id="A0A1W1BTF3"/>
<organism evidence="1">
    <name type="scientific">hydrothermal vent metagenome</name>
    <dbReference type="NCBI Taxonomy" id="652676"/>
    <lineage>
        <taxon>unclassified sequences</taxon>
        <taxon>metagenomes</taxon>
        <taxon>ecological metagenomes</taxon>
    </lineage>
</organism>
<dbReference type="SUPFAM" id="SSF50118">
    <property type="entry name" value="Cell growth inhibitor/plasmid maintenance toxic component"/>
    <property type="match status" value="1"/>
</dbReference>
<dbReference type="GO" id="GO:0016075">
    <property type="term" value="P:rRNA catabolic process"/>
    <property type="evidence" value="ECO:0007669"/>
    <property type="project" value="TreeGrafter"/>
</dbReference>
<dbReference type="InterPro" id="IPR003477">
    <property type="entry name" value="PemK-like"/>
</dbReference>
<protein>
    <recommendedName>
        <fullName evidence="2">Programmed cell death toxin YdcE</fullName>
    </recommendedName>
</protein>
<dbReference type="PANTHER" id="PTHR33988:SF2">
    <property type="entry name" value="ENDORIBONUCLEASE MAZF"/>
    <property type="match status" value="1"/>
</dbReference>
<dbReference type="EMBL" id="FPHB01000038">
    <property type="protein sequence ID" value="SFV56796.1"/>
    <property type="molecule type" value="Genomic_DNA"/>
</dbReference>
<evidence type="ECO:0000313" key="1">
    <source>
        <dbReference type="EMBL" id="SFV56796.1"/>
    </source>
</evidence>
<accession>A0A1W1BTF3</accession>
<name>A0A1W1BTF3_9ZZZZ</name>
<sequence>MIQQGETYLVDFAKKYQSEFGKIRPAVVLQNDFFNRALEISQYQSVLVVPLSTQNIQTEYKIEIEPRDNLKEKSFIVANWLYTLDLRRIQKEKGVITKLSKDELHQLKEKICALI</sequence>
<gene>
    <name evidence="1" type="ORF">MNB_SM-7-442</name>
</gene>
<proteinExistence type="predicted"/>
<dbReference type="InterPro" id="IPR011067">
    <property type="entry name" value="Plasmid_toxin/cell-grow_inhib"/>
</dbReference>
<dbReference type="Gene3D" id="2.30.30.110">
    <property type="match status" value="1"/>
</dbReference>
<dbReference type="GO" id="GO:0006402">
    <property type="term" value="P:mRNA catabolic process"/>
    <property type="evidence" value="ECO:0007669"/>
    <property type="project" value="TreeGrafter"/>
</dbReference>
<evidence type="ECO:0008006" key="2">
    <source>
        <dbReference type="Google" id="ProtNLM"/>
    </source>
</evidence>
<dbReference type="Pfam" id="PF02452">
    <property type="entry name" value="PemK_toxin"/>
    <property type="match status" value="1"/>
</dbReference>
<reference evidence="1" key="1">
    <citation type="submission" date="2016-10" db="EMBL/GenBank/DDBJ databases">
        <authorList>
            <person name="de Groot N.N."/>
        </authorList>
    </citation>
    <scope>NUCLEOTIDE SEQUENCE</scope>
</reference>
<dbReference type="PANTHER" id="PTHR33988">
    <property type="entry name" value="ENDORIBONUCLEASE MAZF-RELATED"/>
    <property type="match status" value="1"/>
</dbReference>
<dbReference type="GO" id="GO:0004521">
    <property type="term" value="F:RNA endonuclease activity"/>
    <property type="evidence" value="ECO:0007669"/>
    <property type="project" value="TreeGrafter"/>
</dbReference>
<dbReference type="GO" id="GO:0003677">
    <property type="term" value="F:DNA binding"/>
    <property type="evidence" value="ECO:0007669"/>
    <property type="project" value="InterPro"/>
</dbReference>